<reference evidence="1 2" key="1">
    <citation type="submission" date="2024-01" db="EMBL/GenBank/DDBJ databases">
        <title>The genomes of 5 underutilized Papilionoideae crops provide insights into root nodulation and disease resistanc.</title>
        <authorList>
            <person name="Yuan L."/>
        </authorList>
    </citation>
    <scope>NUCLEOTIDE SEQUENCE [LARGE SCALE GENOMIC DNA]</scope>
    <source>
        <strain evidence="1">ZHUSHIDOU_FW_LH</strain>
        <tissue evidence="1">Leaf</tissue>
    </source>
</reference>
<protein>
    <submittedName>
        <fullName evidence="1">Uncharacterized protein</fullName>
    </submittedName>
</protein>
<dbReference type="AlphaFoldDB" id="A0AAN9E690"/>
<accession>A0AAN9E690</accession>
<evidence type="ECO:0000313" key="2">
    <source>
        <dbReference type="Proteomes" id="UP001372338"/>
    </source>
</evidence>
<sequence length="70" mass="7264">MPTASGSDTNRRNHSPLLILLGESLYTLKPPLHIASSASGAGGCEWGLCGRLAASGEEEGIRRGGDEWGV</sequence>
<dbReference type="Proteomes" id="UP001372338">
    <property type="component" value="Unassembled WGS sequence"/>
</dbReference>
<name>A0AAN9E690_CROPI</name>
<gene>
    <name evidence="1" type="ORF">RIF29_41858</name>
</gene>
<evidence type="ECO:0000313" key="1">
    <source>
        <dbReference type="EMBL" id="KAK7246984.1"/>
    </source>
</evidence>
<proteinExistence type="predicted"/>
<organism evidence="1 2">
    <name type="scientific">Crotalaria pallida</name>
    <name type="common">Smooth rattlebox</name>
    <name type="synonym">Crotalaria striata</name>
    <dbReference type="NCBI Taxonomy" id="3830"/>
    <lineage>
        <taxon>Eukaryota</taxon>
        <taxon>Viridiplantae</taxon>
        <taxon>Streptophyta</taxon>
        <taxon>Embryophyta</taxon>
        <taxon>Tracheophyta</taxon>
        <taxon>Spermatophyta</taxon>
        <taxon>Magnoliopsida</taxon>
        <taxon>eudicotyledons</taxon>
        <taxon>Gunneridae</taxon>
        <taxon>Pentapetalae</taxon>
        <taxon>rosids</taxon>
        <taxon>fabids</taxon>
        <taxon>Fabales</taxon>
        <taxon>Fabaceae</taxon>
        <taxon>Papilionoideae</taxon>
        <taxon>50 kb inversion clade</taxon>
        <taxon>genistoids sensu lato</taxon>
        <taxon>core genistoids</taxon>
        <taxon>Crotalarieae</taxon>
        <taxon>Crotalaria</taxon>
    </lineage>
</organism>
<dbReference type="EMBL" id="JAYWIO010000008">
    <property type="protein sequence ID" value="KAK7246984.1"/>
    <property type="molecule type" value="Genomic_DNA"/>
</dbReference>
<keyword evidence="2" id="KW-1185">Reference proteome</keyword>
<comment type="caution">
    <text evidence="1">The sequence shown here is derived from an EMBL/GenBank/DDBJ whole genome shotgun (WGS) entry which is preliminary data.</text>
</comment>